<dbReference type="AlphaFoldDB" id="A0A9D1WTJ1"/>
<evidence type="ECO:0000256" key="3">
    <source>
        <dbReference type="ARBA" id="ARBA00022692"/>
    </source>
</evidence>
<dbReference type="Proteomes" id="UP000886721">
    <property type="component" value="Unassembled WGS sequence"/>
</dbReference>
<feature type="transmembrane region" description="Helical" evidence="7">
    <location>
        <begin position="322"/>
        <end position="345"/>
    </location>
</feature>
<dbReference type="GO" id="GO:0022857">
    <property type="term" value="F:transmembrane transporter activity"/>
    <property type="evidence" value="ECO:0007669"/>
    <property type="project" value="TreeGrafter"/>
</dbReference>
<feature type="region of interest" description="Disordered" evidence="6">
    <location>
        <begin position="416"/>
        <end position="440"/>
    </location>
</feature>
<evidence type="ECO:0000259" key="8">
    <source>
        <dbReference type="Pfam" id="PF02687"/>
    </source>
</evidence>
<dbReference type="PANTHER" id="PTHR30572">
    <property type="entry name" value="MEMBRANE COMPONENT OF TRANSPORTER-RELATED"/>
    <property type="match status" value="1"/>
</dbReference>
<keyword evidence="2" id="KW-1003">Cell membrane</keyword>
<evidence type="ECO:0000256" key="2">
    <source>
        <dbReference type="ARBA" id="ARBA00022475"/>
    </source>
</evidence>
<evidence type="ECO:0000256" key="6">
    <source>
        <dbReference type="SAM" id="MobiDB-lite"/>
    </source>
</evidence>
<comment type="caution">
    <text evidence="9">The sequence shown here is derived from an EMBL/GenBank/DDBJ whole genome shotgun (WGS) entry which is preliminary data.</text>
</comment>
<proteinExistence type="predicted"/>
<evidence type="ECO:0000313" key="10">
    <source>
        <dbReference type="Proteomes" id="UP000886721"/>
    </source>
</evidence>
<feature type="domain" description="ABC3 transporter permease C-terminal" evidence="8">
    <location>
        <begin position="326"/>
        <end position="397"/>
    </location>
</feature>
<dbReference type="Pfam" id="PF02687">
    <property type="entry name" value="FtsX"/>
    <property type="match status" value="1"/>
</dbReference>
<dbReference type="EMBL" id="DXEM01000007">
    <property type="protein sequence ID" value="HIX66999.1"/>
    <property type="molecule type" value="Genomic_DNA"/>
</dbReference>
<evidence type="ECO:0000256" key="1">
    <source>
        <dbReference type="ARBA" id="ARBA00004651"/>
    </source>
</evidence>
<comment type="subcellular location">
    <subcellularLocation>
        <location evidence="1">Cell membrane</location>
        <topology evidence="1">Multi-pass membrane protein</topology>
    </subcellularLocation>
</comment>
<keyword evidence="4 7" id="KW-1133">Transmembrane helix</keyword>
<organism evidence="9 10">
    <name type="scientific">Candidatus Anaerostipes excrementavium</name>
    <dbReference type="NCBI Taxonomy" id="2838463"/>
    <lineage>
        <taxon>Bacteria</taxon>
        <taxon>Bacillati</taxon>
        <taxon>Bacillota</taxon>
        <taxon>Clostridia</taxon>
        <taxon>Lachnospirales</taxon>
        <taxon>Lachnospiraceae</taxon>
        <taxon>Anaerostipes</taxon>
    </lineage>
</organism>
<reference evidence="9" key="1">
    <citation type="journal article" date="2021" name="PeerJ">
        <title>Extensive microbial diversity within the chicken gut microbiome revealed by metagenomics and culture.</title>
        <authorList>
            <person name="Gilroy R."/>
            <person name="Ravi A."/>
            <person name="Getino M."/>
            <person name="Pursley I."/>
            <person name="Horton D.L."/>
            <person name="Alikhan N.F."/>
            <person name="Baker D."/>
            <person name="Gharbi K."/>
            <person name="Hall N."/>
            <person name="Watson M."/>
            <person name="Adriaenssens E.M."/>
            <person name="Foster-Nyarko E."/>
            <person name="Jarju S."/>
            <person name="Secka A."/>
            <person name="Antonio M."/>
            <person name="Oren A."/>
            <person name="Chaudhuri R.R."/>
            <person name="La Ragione R."/>
            <person name="Hildebrand F."/>
            <person name="Pallen M.J."/>
        </authorList>
    </citation>
    <scope>NUCLEOTIDE SEQUENCE</scope>
    <source>
        <strain evidence="9">CHK191-13928</strain>
    </source>
</reference>
<protein>
    <submittedName>
        <fullName evidence="9">ABC transporter permease</fullName>
    </submittedName>
</protein>
<gene>
    <name evidence="9" type="ORF">H9735_02585</name>
</gene>
<dbReference type="InterPro" id="IPR050250">
    <property type="entry name" value="Macrolide_Exporter_MacB"/>
</dbReference>
<keyword evidence="5 7" id="KW-0472">Membrane</keyword>
<feature type="transmembrane region" description="Helical" evidence="7">
    <location>
        <begin position="366"/>
        <end position="388"/>
    </location>
</feature>
<feature type="compositionally biased region" description="Gly residues" evidence="6">
    <location>
        <begin position="420"/>
        <end position="430"/>
    </location>
</feature>
<evidence type="ECO:0000256" key="4">
    <source>
        <dbReference type="ARBA" id="ARBA00022989"/>
    </source>
</evidence>
<sequence length="496" mass="53869">MYLIKNAWKNVIRSKGRNILIFLIVFAITLAATISLAIRQAAETAKTDGLEDTEITAQITFDRQSMMKSMGEAGADRSDMKEKMAQVEGLSLSQLQKYAKSDAVSNFYYSMVCSFDGTDIEEISTDTTSDSNVLMNGKNGMSGGNGQGTFSVIGYSSEDAMTDFISGTCKITEGSMFENDASKQQCIISDELASYNSLKAGDTIELEDPNDSSQTIKLTITGIYSNSASTSEENGAMNQRNPGSDPANQIYTSYAALNGLVKDSDSILKQTNGTYVFDDYDAYETFTKDVEEMGLDENYTVTSQDVERYEQSLIPLENLSTFAGYFLVVVFVIGAIVLMVIHIFNIRERKYEIGVLTAIGMKKSKVCIQFVLELFFVTLFAMVIGLGAGSAASVPVSNQLLESQVESQQEQAESVESNFGRGGKGSGEGQEPGTAAPGRSMPQQAAQYLSDISASVNMTVILQLFGIGIILTILSSLTAVIFVVRYEPLKILTNRS</sequence>
<feature type="transmembrane region" description="Helical" evidence="7">
    <location>
        <begin position="460"/>
        <end position="486"/>
    </location>
</feature>
<dbReference type="PANTHER" id="PTHR30572:SF9">
    <property type="entry name" value="ABC TRANSPORTER PERMEASE PROTEIN"/>
    <property type="match status" value="1"/>
</dbReference>
<keyword evidence="3 7" id="KW-0812">Transmembrane</keyword>
<reference evidence="9" key="2">
    <citation type="submission" date="2021-04" db="EMBL/GenBank/DDBJ databases">
        <authorList>
            <person name="Gilroy R."/>
        </authorList>
    </citation>
    <scope>NUCLEOTIDE SEQUENCE</scope>
    <source>
        <strain evidence="9">CHK191-13928</strain>
    </source>
</reference>
<accession>A0A9D1WTJ1</accession>
<evidence type="ECO:0000313" key="9">
    <source>
        <dbReference type="EMBL" id="HIX66999.1"/>
    </source>
</evidence>
<dbReference type="InterPro" id="IPR003838">
    <property type="entry name" value="ABC3_permease_C"/>
</dbReference>
<evidence type="ECO:0000256" key="7">
    <source>
        <dbReference type="SAM" id="Phobius"/>
    </source>
</evidence>
<evidence type="ECO:0000256" key="5">
    <source>
        <dbReference type="ARBA" id="ARBA00023136"/>
    </source>
</evidence>
<dbReference type="GO" id="GO:0005886">
    <property type="term" value="C:plasma membrane"/>
    <property type="evidence" value="ECO:0007669"/>
    <property type="project" value="UniProtKB-SubCell"/>
</dbReference>
<name>A0A9D1WTJ1_9FIRM</name>